<evidence type="ECO:0000256" key="6">
    <source>
        <dbReference type="SAM" id="Coils"/>
    </source>
</evidence>
<evidence type="ECO:0000256" key="4">
    <source>
        <dbReference type="ARBA" id="ARBA00023054"/>
    </source>
</evidence>
<comment type="subcellular location">
    <subcellularLocation>
        <location evidence="1">Cytoplasm</location>
    </subcellularLocation>
</comment>
<dbReference type="InterPro" id="IPR019933">
    <property type="entry name" value="DivIVA_domain"/>
</dbReference>
<feature type="coiled-coil region" evidence="6">
    <location>
        <begin position="110"/>
        <end position="137"/>
    </location>
</feature>
<feature type="region of interest" description="Disordered" evidence="7">
    <location>
        <begin position="159"/>
        <end position="201"/>
    </location>
</feature>
<dbReference type="GO" id="GO:0051301">
    <property type="term" value="P:cell division"/>
    <property type="evidence" value="ECO:0007669"/>
    <property type="project" value="UniProtKB-KW"/>
</dbReference>
<comment type="caution">
    <text evidence="8">The sequence shown here is derived from an EMBL/GenBank/DDBJ whole genome shotgun (WGS) entry which is preliminary data.</text>
</comment>
<reference evidence="8" key="1">
    <citation type="submission" date="2020-10" db="EMBL/GenBank/DDBJ databases">
        <authorList>
            <person name="Gilroy R."/>
        </authorList>
    </citation>
    <scope>NUCLEOTIDE SEQUENCE</scope>
    <source>
        <strain evidence="8">11300</strain>
    </source>
</reference>
<gene>
    <name evidence="8" type="ORF">IAD16_02860</name>
</gene>
<proteinExistence type="predicted"/>
<evidence type="ECO:0000256" key="3">
    <source>
        <dbReference type="ARBA" id="ARBA00022618"/>
    </source>
</evidence>
<dbReference type="GO" id="GO:0005737">
    <property type="term" value="C:cytoplasm"/>
    <property type="evidence" value="ECO:0007669"/>
    <property type="project" value="UniProtKB-SubCell"/>
</dbReference>
<keyword evidence="4 6" id="KW-0175">Coiled coil</keyword>
<evidence type="ECO:0000313" key="9">
    <source>
        <dbReference type="Proteomes" id="UP000824091"/>
    </source>
</evidence>
<dbReference type="AlphaFoldDB" id="A0A9D1L8M8"/>
<accession>A0A9D1L8M8</accession>
<keyword evidence="3" id="KW-0132">Cell division</keyword>
<evidence type="ECO:0000313" key="8">
    <source>
        <dbReference type="EMBL" id="HIU27308.1"/>
    </source>
</evidence>
<reference evidence="8" key="2">
    <citation type="journal article" date="2021" name="PeerJ">
        <title>Extensive microbial diversity within the chicken gut microbiome revealed by metagenomics and culture.</title>
        <authorList>
            <person name="Gilroy R."/>
            <person name="Ravi A."/>
            <person name="Getino M."/>
            <person name="Pursley I."/>
            <person name="Horton D.L."/>
            <person name="Alikhan N.F."/>
            <person name="Baker D."/>
            <person name="Gharbi K."/>
            <person name="Hall N."/>
            <person name="Watson M."/>
            <person name="Adriaenssens E.M."/>
            <person name="Foster-Nyarko E."/>
            <person name="Jarju S."/>
            <person name="Secka A."/>
            <person name="Antonio M."/>
            <person name="Oren A."/>
            <person name="Chaudhuri R.R."/>
            <person name="La Ragione R."/>
            <person name="Hildebrand F."/>
            <person name="Pallen M.J."/>
        </authorList>
    </citation>
    <scope>NUCLEOTIDE SEQUENCE</scope>
    <source>
        <strain evidence="8">11300</strain>
    </source>
</reference>
<sequence length="201" mass="23196">MITPADIEYKEFTKAVRGYKEEEVDEFLDLIIVDMENLIRENKKLKADLEKARSQVTQHVNTETSVYETLESAKSLMNDIAASAERRAEVLLKNAELEASLITREAKESISRLTDEGNRLRTQVEELRNRYRRLLQSEMDRIDDSTNDILAEFEKEFIGQPKVEEPPAVKAPFDNRPDDRGSIPRNDAKQDLSKTIVNIRK</sequence>
<evidence type="ECO:0000256" key="5">
    <source>
        <dbReference type="ARBA" id="ARBA00023306"/>
    </source>
</evidence>
<dbReference type="InterPro" id="IPR007793">
    <property type="entry name" value="DivIVA_fam"/>
</dbReference>
<keyword evidence="2" id="KW-0963">Cytoplasm</keyword>
<organism evidence="8 9">
    <name type="scientific">Candidatus Fimisoma avicola</name>
    <dbReference type="NCBI Taxonomy" id="2840826"/>
    <lineage>
        <taxon>Bacteria</taxon>
        <taxon>Bacillati</taxon>
        <taxon>Bacillota</taxon>
        <taxon>Clostridia</taxon>
        <taxon>Eubacteriales</taxon>
        <taxon>Candidatus Fimisoma</taxon>
    </lineage>
</organism>
<dbReference type="Proteomes" id="UP000824091">
    <property type="component" value="Unassembled WGS sequence"/>
</dbReference>
<name>A0A9D1L8M8_9FIRM</name>
<dbReference type="NCBIfam" id="TIGR03544">
    <property type="entry name" value="DivI1A_domain"/>
    <property type="match status" value="1"/>
</dbReference>
<keyword evidence="5" id="KW-0131">Cell cycle</keyword>
<protein>
    <submittedName>
        <fullName evidence="8">DivIVA domain-containing protein</fullName>
    </submittedName>
</protein>
<dbReference type="Pfam" id="PF05103">
    <property type="entry name" value="DivIVA"/>
    <property type="match status" value="1"/>
</dbReference>
<feature type="compositionally biased region" description="Basic and acidic residues" evidence="7">
    <location>
        <begin position="159"/>
        <end position="192"/>
    </location>
</feature>
<evidence type="ECO:0000256" key="2">
    <source>
        <dbReference type="ARBA" id="ARBA00022490"/>
    </source>
</evidence>
<dbReference type="EMBL" id="DVMO01000044">
    <property type="protein sequence ID" value="HIU27308.1"/>
    <property type="molecule type" value="Genomic_DNA"/>
</dbReference>
<evidence type="ECO:0000256" key="1">
    <source>
        <dbReference type="ARBA" id="ARBA00004496"/>
    </source>
</evidence>
<dbReference type="PANTHER" id="PTHR35794">
    <property type="entry name" value="CELL DIVISION PROTEIN DIVIVA"/>
    <property type="match status" value="1"/>
</dbReference>
<dbReference type="Gene3D" id="6.10.250.660">
    <property type="match status" value="1"/>
</dbReference>
<dbReference type="PANTHER" id="PTHR35794:SF1">
    <property type="entry name" value="CELL CYCLE PROTEIN GPSB"/>
    <property type="match status" value="1"/>
</dbReference>
<feature type="coiled-coil region" evidence="6">
    <location>
        <begin position="28"/>
        <end position="62"/>
    </location>
</feature>
<evidence type="ECO:0000256" key="7">
    <source>
        <dbReference type="SAM" id="MobiDB-lite"/>
    </source>
</evidence>